<dbReference type="InParanoid" id="A0A168SR22"/>
<dbReference type="PANTHER" id="PTHR12169">
    <property type="entry name" value="ATPASE N2B"/>
    <property type="match status" value="1"/>
</dbReference>
<dbReference type="EMBL" id="LT554937">
    <property type="protein sequence ID" value="SAM08798.1"/>
    <property type="molecule type" value="Genomic_DNA"/>
</dbReference>
<dbReference type="GO" id="GO:0016887">
    <property type="term" value="F:ATP hydrolysis activity"/>
    <property type="evidence" value="ECO:0007669"/>
    <property type="project" value="InterPro"/>
</dbReference>
<evidence type="ECO:0000313" key="5">
    <source>
        <dbReference type="Proteomes" id="UP000078561"/>
    </source>
</evidence>
<dbReference type="SUPFAM" id="SSF52540">
    <property type="entry name" value="P-loop containing nucleoside triphosphate hydrolases"/>
    <property type="match status" value="1"/>
</dbReference>
<evidence type="ECO:0000256" key="3">
    <source>
        <dbReference type="ARBA" id="ARBA00022840"/>
    </source>
</evidence>
<dbReference type="Pfam" id="PF03969">
    <property type="entry name" value="AFG1_ATPase"/>
    <property type="match status" value="1"/>
</dbReference>
<dbReference type="GO" id="GO:0005739">
    <property type="term" value="C:mitochondrion"/>
    <property type="evidence" value="ECO:0007669"/>
    <property type="project" value="TreeGrafter"/>
</dbReference>
<evidence type="ECO:0000256" key="1">
    <source>
        <dbReference type="ARBA" id="ARBA00010322"/>
    </source>
</evidence>
<organism evidence="4">
    <name type="scientific">Absidia glauca</name>
    <name type="common">Pin mould</name>
    <dbReference type="NCBI Taxonomy" id="4829"/>
    <lineage>
        <taxon>Eukaryota</taxon>
        <taxon>Fungi</taxon>
        <taxon>Fungi incertae sedis</taxon>
        <taxon>Mucoromycota</taxon>
        <taxon>Mucoromycotina</taxon>
        <taxon>Mucoromycetes</taxon>
        <taxon>Mucorales</taxon>
        <taxon>Cunninghamellaceae</taxon>
        <taxon>Absidia</taxon>
    </lineage>
</organism>
<dbReference type="InterPro" id="IPR005654">
    <property type="entry name" value="ATPase_AFG1-like"/>
</dbReference>
<keyword evidence="2" id="KW-0547">Nucleotide-binding</keyword>
<keyword evidence="5" id="KW-1185">Reference proteome</keyword>
<dbReference type="Proteomes" id="UP000078561">
    <property type="component" value="Unassembled WGS sequence"/>
</dbReference>
<sequence>MLKQFPNATRWSSSLQKRRLSPYSSKPMLLVSHSYSSATLSDFGRETTCIPNPSKRKNQQHVELAPLAKYDTIVAGGSIYTDPHQRSIIKHLNRLWYELQGYDPQSTVNANHSLVSTLSKLFTAPRMPTSLYIHGNVGTGKTMVMDLFYDTLPIARKRRVHFHAFMLDVHARIHTLKKKTDDALTLIADTIAKESHVLCFDELQVTDIADAMILRRLFADLFARGVILVTTSNRHPTDLYKNGIQRQSFRPCIDLLMKRCEVLSLDSGTDYRKIDSKHTTSQPVFLHPINNHTQHTIGAITHKLTHDKPLTPLTLRFLGRSLLIHKQADGVACMGFSDLCDSPLSAADYLELVKHFHTIVLTDIPALSLDHRARRFITLIDAMYESKTTLVASAETPLMDIFNIAHPLAGQEEEAFALKRAISRLVQMQSRDWVNKELA</sequence>
<dbReference type="OMA" id="FDEMQIT"/>
<dbReference type="Gene3D" id="3.40.50.300">
    <property type="entry name" value="P-loop containing nucleotide triphosphate hydrolases"/>
    <property type="match status" value="1"/>
</dbReference>
<gene>
    <name evidence="4" type="primary">ABSGL_14464.1 scaffold 14663</name>
</gene>
<accession>A0A168SR22</accession>
<dbReference type="STRING" id="4829.A0A168SR22"/>
<evidence type="ECO:0008006" key="6">
    <source>
        <dbReference type="Google" id="ProtNLM"/>
    </source>
</evidence>
<dbReference type="FunCoup" id="A0A168SR22">
    <property type="interactions" value="584"/>
</dbReference>
<dbReference type="InterPro" id="IPR027417">
    <property type="entry name" value="P-loop_NTPase"/>
</dbReference>
<dbReference type="NCBIfam" id="NF040713">
    <property type="entry name" value="ZapE"/>
    <property type="match status" value="1"/>
</dbReference>
<comment type="similarity">
    <text evidence="1">Belongs to the AFG1 ATPase family.</text>
</comment>
<evidence type="ECO:0000313" key="4">
    <source>
        <dbReference type="EMBL" id="SAM08798.1"/>
    </source>
</evidence>
<dbReference type="GO" id="GO:0005524">
    <property type="term" value="F:ATP binding"/>
    <property type="evidence" value="ECO:0007669"/>
    <property type="project" value="UniProtKB-KW"/>
</dbReference>
<evidence type="ECO:0000256" key="2">
    <source>
        <dbReference type="ARBA" id="ARBA00022741"/>
    </source>
</evidence>
<protein>
    <recommendedName>
        <fullName evidence="6">AAA+ ATPase domain-containing protein</fullName>
    </recommendedName>
</protein>
<reference evidence="4" key="1">
    <citation type="submission" date="2016-04" db="EMBL/GenBank/DDBJ databases">
        <authorList>
            <person name="Evans L.H."/>
            <person name="Alamgir A."/>
            <person name="Owens N."/>
            <person name="Weber N.D."/>
            <person name="Virtaneva K."/>
            <person name="Barbian K."/>
            <person name="Babar A."/>
            <person name="Rosenke K."/>
        </authorList>
    </citation>
    <scope>NUCLEOTIDE SEQUENCE [LARGE SCALE GENOMIC DNA]</scope>
    <source>
        <strain evidence="4">CBS 101.48</strain>
    </source>
</reference>
<name>A0A168SR22_ABSGL</name>
<dbReference type="OrthoDB" id="548867at2759"/>
<keyword evidence="3" id="KW-0067">ATP-binding</keyword>
<proteinExistence type="inferred from homology"/>
<dbReference type="PANTHER" id="PTHR12169:SF6">
    <property type="entry name" value="AFG1-LIKE ATPASE"/>
    <property type="match status" value="1"/>
</dbReference>
<dbReference type="AlphaFoldDB" id="A0A168SR22"/>